<name>A0A8J6F4B7_ELECQ</name>
<protein>
    <submittedName>
        <fullName evidence="1">Uncharacterized protein</fullName>
    </submittedName>
</protein>
<evidence type="ECO:0000313" key="1">
    <source>
        <dbReference type="EMBL" id="KAG9480493.1"/>
    </source>
</evidence>
<dbReference type="Proteomes" id="UP000770717">
    <property type="component" value="Unassembled WGS sequence"/>
</dbReference>
<reference evidence="1" key="1">
    <citation type="thesis" date="2020" institute="ProQuest LLC" country="789 East Eisenhower Parkway, Ann Arbor, MI, USA">
        <title>Comparative Genomics and Chromosome Evolution.</title>
        <authorList>
            <person name="Mudd A.B."/>
        </authorList>
    </citation>
    <scope>NUCLEOTIDE SEQUENCE</scope>
    <source>
        <strain evidence="1">HN-11 Male</strain>
        <tissue evidence="1">Kidney and liver</tissue>
    </source>
</reference>
<accession>A0A8J6F4B7</accession>
<dbReference type="EMBL" id="WNTK01000007">
    <property type="protein sequence ID" value="KAG9480493.1"/>
    <property type="molecule type" value="Genomic_DNA"/>
</dbReference>
<proteinExistence type="predicted"/>
<gene>
    <name evidence="1" type="ORF">GDO78_012125</name>
</gene>
<organism evidence="1 2">
    <name type="scientific">Eleutherodactylus coqui</name>
    <name type="common">Puerto Rican coqui</name>
    <dbReference type="NCBI Taxonomy" id="57060"/>
    <lineage>
        <taxon>Eukaryota</taxon>
        <taxon>Metazoa</taxon>
        <taxon>Chordata</taxon>
        <taxon>Craniata</taxon>
        <taxon>Vertebrata</taxon>
        <taxon>Euteleostomi</taxon>
        <taxon>Amphibia</taxon>
        <taxon>Batrachia</taxon>
        <taxon>Anura</taxon>
        <taxon>Neobatrachia</taxon>
        <taxon>Hyloidea</taxon>
        <taxon>Eleutherodactylidae</taxon>
        <taxon>Eleutherodactylinae</taxon>
        <taxon>Eleutherodactylus</taxon>
        <taxon>Eleutherodactylus</taxon>
    </lineage>
</organism>
<sequence length="67" mass="7362">MHRDSSFTWENPGGIIIHCGLLVVSSCNRCSLTSSWYSRYHGDPGPSALPLAPAQLYCLFQSFDLSA</sequence>
<keyword evidence="2" id="KW-1185">Reference proteome</keyword>
<comment type="caution">
    <text evidence="1">The sequence shown here is derived from an EMBL/GenBank/DDBJ whole genome shotgun (WGS) entry which is preliminary data.</text>
</comment>
<dbReference type="AlphaFoldDB" id="A0A8J6F4B7"/>
<dbReference type="PROSITE" id="PS51257">
    <property type="entry name" value="PROKAR_LIPOPROTEIN"/>
    <property type="match status" value="1"/>
</dbReference>
<evidence type="ECO:0000313" key="2">
    <source>
        <dbReference type="Proteomes" id="UP000770717"/>
    </source>
</evidence>